<organism evidence="11 12">
    <name type="scientific">Shewanella dokdonensis</name>
    <dbReference type="NCBI Taxonomy" id="712036"/>
    <lineage>
        <taxon>Bacteria</taxon>
        <taxon>Pseudomonadati</taxon>
        <taxon>Pseudomonadota</taxon>
        <taxon>Gammaproteobacteria</taxon>
        <taxon>Alteromonadales</taxon>
        <taxon>Shewanellaceae</taxon>
        <taxon>Shewanella</taxon>
    </lineage>
</organism>
<keyword evidence="4" id="KW-1003">Cell membrane</keyword>
<keyword evidence="12" id="KW-1185">Reference proteome</keyword>
<protein>
    <submittedName>
        <fullName evidence="11">MFS transporter</fullName>
    </submittedName>
</protein>
<dbReference type="InterPro" id="IPR020846">
    <property type="entry name" value="MFS_dom"/>
</dbReference>
<evidence type="ECO:0000256" key="3">
    <source>
        <dbReference type="ARBA" id="ARBA00022448"/>
    </source>
</evidence>
<sequence length="452" mass="48906">MGKPQVSVIMRFLPVIAGSLSIGQGMSEQLQTAPFSLRDYRIVALSVLGGALEVYDFIIFVFLSVTIADVFFPPSVPEWLRLLQSLVIFSVGYLARPLGGIVIAHFADKFGRKHMFNFTVLFMALPCLLIGVLPGYAAIGVWAPLLLLLARIIQGAALGGEVPNAWVFVAEHAPPPHRGYALGLLQAGLTVGYMLAALTATLITRNVSDAELQQWAWRIPFIIGGIFGFISVWLRQWLSETPVFMALQQQQQLVQKLPLSAIFQQHKYAAIPAALLTAMLVSAVVMTVVVTPIALQKFYGMDAATTFEISCIAILFLNVGCVIAGKLADLLGRWRTLALYSVLLAIGTSVLTLVLDAPPKTLLLGYAIAGLCSGIISAVPAIVVQLFPPAVKVTGISLVYNLTYSICSSIMPLALLALLHAHRWGMAVFACGMMLLGLATAYMFRHVRCYSD</sequence>
<dbReference type="Gene3D" id="1.20.1250.20">
    <property type="entry name" value="MFS general substrate transporter like domains"/>
    <property type="match status" value="2"/>
</dbReference>
<evidence type="ECO:0000256" key="1">
    <source>
        <dbReference type="ARBA" id="ARBA00004651"/>
    </source>
</evidence>
<evidence type="ECO:0000256" key="2">
    <source>
        <dbReference type="ARBA" id="ARBA00008240"/>
    </source>
</evidence>
<feature type="transmembrane region" description="Helical" evidence="9">
    <location>
        <begin position="337"/>
        <end position="357"/>
    </location>
</feature>
<name>A0ABX8DAY5_9GAMM</name>
<dbReference type="PANTHER" id="PTHR43528:SF7">
    <property type="entry name" value="MFS TRANSPORTER"/>
    <property type="match status" value="1"/>
</dbReference>
<feature type="transmembrane region" description="Helical" evidence="9">
    <location>
        <begin position="145"/>
        <end position="169"/>
    </location>
</feature>
<comment type="subcellular location">
    <subcellularLocation>
        <location evidence="1">Cell membrane</location>
        <topology evidence="1">Multi-pass membrane protein</topology>
    </subcellularLocation>
</comment>
<feature type="transmembrane region" description="Helical" evidence="9">
    <location>
        <begin position="215"/>
        <end position="234"/>
    </location>
</feature>
<evidence type="ECO:0000259" key="10">
    <source>
        <dbReference type="PROSITE" id="PS50850"/>
    </source>
</evidence>
<keyword evidence="6" id="KW-0769">Symport</keyword>
<comment type="similarity">
    <text evidence="2">Belongs to the major facilitator superfamily. Metabolite:H+ Symporter (MHS) family (TC 2.A.1.6) family.</text>
</comment>
<evidence type="ECO:0000313" key="11">
    <source>
        <dbReference type="EMBL" id="QVK22008.1"/>
    </source>
</evidence>
<gene>
    <name evidence="11" type="ORF">KHX94_10985</name>
</gene>
<feature type="transmembrane region" description="Helical" evidence="9">
    <location>
        <begin position="399"/>
        <end position="418"/>
    </location>
</feature>
<evidence type="ECO:0000256" key="5">
    <source>
        <dbReference type="ARBA" id="ARBA00022692"/>
    </source>
</evidence>
<dbReference type="PANTHER" id="PTHR43528">
    <property type="entry name" value="ALPHA-KETOGLUTARATE PERMEASE"/>
    <property type="match status" value="1"/>
</dbReference>
<feature type="transmembrane region" description="Helical" evidence="9">
    <location>
        <begin position="424"/>
        <end position="444"/>
    </location>
</feature>
<keyword evidence="5 9" id="KW-0812">Transmembrane</keyword>
<proteinExistence type="inferred from homology"/>
<reference evidence="11 12" key="1">
    <citation type="journal article" date="2012" name="Int. J. Syst. Evol. Microbiol.">
        <title>Shewanella dokdonensis sp. nov., isolated from seawater.</title>
        <authorList>
            <person name="Sung H.R."/>
            <person name="Yoon J.H."/>
            <person name="Ghim S.Y."/>
        </authorList>
    </citation>
    <scope>NUCLEOTIDE SEQUENCE [LARGE SCALE GENOMIC DNA]</scope>
    <source>
        <strain evidence="11 12">DSM 23626</strain>
    </source>
</reference>
<feature type="transmembrane region" description="Helical" evidence="9">
    <location>
        <begin position="273"/>
        <end position="295"/>
    </location>
</feature>
<dbReference type="Proteomes" id="UP000676428">
    <property type="component" value="Chromosome"/>
</dbReference>
<keyword evidence="3" id="KW-0813">Transport</keyword>
<dbReference type="PROSITE" id="PS00217">
    <property type="entry name" value="SUGAR_TRANSPORT_2"/>
    <property type="match status" value="1"/>
</dbReference>
<keyword evidence="7 9" id="KW-1133">Transmembrane helix</keyword>
<evidence type="ECO:0000256" key="8">
    <source>
        <dbReference type="ARBA" id="ARBA00023136"/>
    </source>
</evidence>
<feature type="transmembrane region" description="Helical" evidence="9">
    <location>
        <begin position="118"/>
        <end position="139"/>
    </location>
</feature>
<dbReference type="InterPro" id="IPR005829">
    <property type="entry name" value="Sugar_transporter_CS"/>
</dbReference>
<dbReference type="InterPro" id="IPR011701">
    <property type="entry name" value="MFS"/>
</dbReference>
<dbReference type="PROSITE" id="PS50850">
    <property type="entry name" value="MFS"/>
    <property type="match status" value="1"/>
</dbReference>
<evidence type="ECO:0000256" key="4">
    <source>
        <dbReference type="ARBA" id="ARBA00022475"/>
    </source>
</evidence>
<evidence type="ECO:0000256" key="9">
    <source>
        <dbReference type="SAM" id="Phobius"/>
    </source>
</evidence>
<evidence type="ECO:0000256" key="7">
    <source>
        <dbReference type="ARBA" id="ARBA00022989"/>
    </source>
</evidence>
<dbReference type="InterPro" id="IPR051084">
    <property type="entry name" value="H+-coupled_symporters"/>
</dbReference>
<dbReference type="EMBL" id="CP074572">
    <property type="protein sequence ID" value="QVK22008.1"/>
    <property type="molecule type" value="Genomic_DNA"/>
</dbReference>
<feature type="transmembrane region" description="Helical" evidence="9">
    <location>
        <begin position="83"/>
        <end position="106"/>
    </location>
</feature>
<accession>A0ABX8DAY5</accession>
<evidence type="ECO:0000313" key="12">
    <source>
        <dbReference type="Proteomes" id="UP000676428"/>
    </source>
</evidence>
<feature type="transmembrane region" description="Helical" evidence="9">
    <location>
        <begin position="181"/>
        <end position="203"/>
    </location>
</feature>
<feature type="transmembrane region" description="Helical" evidence="9">
    <location>
        <begin position="307"/>
        <end position="325"/>
    </location>
</feature>
<dbReference type="InterPro" id="IPR036259">
    <property type="entry name" value="MFS_trans_sf"/>
</dbReference>
<dbReference type="RefSeq" id="WP_213680668.1">
    <property type="nucleotide sequence ID" value="NZ_CP074572.1"/>
</dbReference>
<dbReference type="Pfam" id="PF07690">
    <property type="entry name" value="MFS_1"/>
    <property type="match status" value="1"/>
</dbReference>
<dbReference type="SUPFAM" id="SSF103473">
    <property type="entry name" value="MFS general substrate transporter"/>
    <property type="match status" value="1"/>
</dbReference>
<evidence type="ECO:0000256" key="6">
    <source>
        <dbReference type="ARBA" id="ARBA00022847"/>
    </source>
</evidence>
<keyword evidence="8 9" id="KW-0472">Membrane</keyword>
<feature type="transmembrane region" description="Helical" evidence="9">
    <location>
        <begin position="42"/>
        <end position="63"/>
    </location>
</feature>
<feature type="domain" description="Major facilitator superfamily (MFS) profile" evidence="10">
    <location>
        <begin position="42"/>
        <end position="449"/>
    </location>
</feature>
<feature type="transmembrane region" description="Helical" evidence="9">
    <location>
        <begin position="363"/>
        <end position="387"/>
    </location>
</feature>